<dbReference type="InterPro" id="IPR050109">
    <property type="entry name" value="HTH-type_TetR-like_transc_reg"/>
</dbReference>
<evidence type="ECO:0000256" key="4">
    <source>
        <dbReference type="PROSITE-ProRule" id="PRU00335"/>
    </source>
</evidence>
<dbReference type="EMBL" id="JACHMN010000002">
    <property type="protein sequence ID" value="MBB5868811.1"/>
    <property type="molecule type" value="Genomic_DNA"/>
</dbReference>
<evidence type="ECO:0000256" key="1">
    <source>
        <dbReference type="ARBA" id="ARBA00023015"/>
    </source>
</evidence>
<feature type="DNA-binding region" description="H-T-H motif" evidence="4">
    <location>
        <begin position="30"/>
        <end position="49"/>
    </location>
</feature>
<dbReference type="Gene3D" id="1.10.357.10">
    <property type="entry name" value="Tetracycline Repressor, domain 2"/>
    <property type="match status" value="1"/>
</dbReference>
<name>A0A841BPQ3_9ACTN</name>
<evidence type="ECO:0000256" key="3">
    <source>
        <dbReference type="ARBA" id="ARBA00023163"/>
    </source>
</evidence>
<protein>
    <submittedName>
        <fullName evidence="6">AcrR family transcriptional regulator</fullName>
    </submittedName>
</protein>
<evidence type="ECO:0000259" key="5">
    <source>
        <dbReference type="PROSITE" id="PS50977"/>
    </source>
</evidence>
<dbReference type="InterPro" id="IPR009057">
    <property type="entry name" value="Homeodomain-like_sf"/>
</dbReference>
<dbReference type="GO" id="GO:0000976">
    <property type="term" value="F:transcription cis-regulatory region binding"/>
    <property type="evidence" value="ECO:0007669"/>
    <property type="project" value="TreeGrafter"/>
</dbReference>
<keyword evidence="3" id="KW-0804">Transcription</keyword>
<dbReference type="Proteomes" id="UP000587527">
    <property type="component" value="Unassembled WGS sequence"/>
</dbReference>
<evidence type="ECO:0000256" key="2">
    <source>
        <dbReference type="ARBA" id="ARBA00023125"/>
    </source>
</evidence>
<keyword evidence="7" id="KW-1185">Reference proteome</keyword>
<proteinExistence type="predicted"/>
<dbReference type="RefSeq" id="WP_221469849.1">
    <property type="nucleotide sequence ID" value="NZ_JACHMN010000002.1"/>
</dbReference>
<keyword evidence="1" id="KW-0805">Transcription regulation</keyword>
<dbReference type="PANTHER" id="PTHR30055">
    <property type="entry name" value="HTH-TYPE TRANSCRIPTIONAL REGULATOR RUTR"/>
    <property type="match status" value="1"/>
</dbReference>
<dbReference type="SUPFAM" id="SSF46689">
    <property type="entry name" value="Homeodomain-like"/>
    <property type="match status" value="1"/>
</dbReference>
<gene>
    <name evidence="6" type="ORF">F4553_002190</name>
</gene>
<dbReference type="Pfam" id="PF00440">
    <property type="entry name" value="TetR_N"/>
    <property type="match status" value="1"/>
</dbReference>
<dbReference type="PRINTS" id="PR00455">
    <property type="entry name" value="HTHTETR"/>
</dbReference>
<dbReference type="GO" id="GO:0003700">
    <property type="term" value="F:DNA-binding transcription factor activity"/>
    <property type="evidence" value="ECO:0007669"/>
    <property type="project" value="TreeGrafter"/>
</dbReference>
<dbReference type="InterPro" id="IPR001647">
    <property type="entry name" value="HTH_TetR"/>
</dbReference>
<organism evidence="6 7">
    <name type="scientific">Allocatelliglobosispora scoriae</name>
    <dbReference type="NCBI Taxonomy" id="643052"/>
    <lineage>
        <taxon>Bacteria</taxon>
        <taxon>Bacillati</taxon>
        <taxon>Actinomycetota</taxon>
        <taxon>Actinomycetes</taxon>
        <taxon>Micromonosporales</taxon>
        <taxon>Micromonosporaceae</taxon>
        <taxon>Allocatelliglobosispora</taxon>
    </lineage>
</organism>
<dbReference type="AlphaFoldDB" id="A0A841BPQ3"/>
<keyword evidence="2 4" id="KW-0238">DNA-binding</keyword>
<dbReference type="Gene3D" id="1.10.10.60">
    <property type="entry name" value="Homeodomain-like"/>
    <property type="match status" value="1"/>
</dbReference>
<dbReference type="InterPro" id="IPR036271">
    <property type="entry name" value="Tet_transcr_reg_TetR-rel_C_sf"/>
</dbReference>
<evidence type="ECO:0000313" key="7">
    <source>
        <dbReference type="Proteomes" id="UP000587527"/>
    </source>
</evidence>
<reference evidence="6 7" key="1">
    <citation type="submission" date="2020-08" db="EMBL/GenBank/DDBJ databases">
        <title>Sequencing the genomes of 1000 actinobacteria strains.</title>
        <authorList>
            <person name="Klenk H.-P."/>
        </authorList>
    </citation>
    <scope>NUCLEOTIDE SEQUENCE [LARGE SCALE GENOMIC DNA]</scope>
    <source>
        <strain evidence="6 7">DSM 45362</strain>
    </source>
</reference>
<accession>A0A841BPQ3</accession>
<feature type="domain" description="HTH tetR-type" evidence="5">
    <location>
        <begin position="7"/>
        <end position="67"/>
    </location>
</feature>
<dbReference type="PANTHER" id="PTHR30055:SF234">
    <property type="entry name" value="HTH-TYPE TRANSCRIPTIONAL REGULATOR BETI"/>
    <property type="match status" value="1"/>
</dbReference>
<comment type="caution">
    <text evidence="6">The sequence shown here is derived from an EMBL/GenBank/DDBJ whole genome shotgun (WGS) entry which is preliminary data.</text>
</comment>
<sequence>MRKVKAAETEAALKAAARTLFATRGYLTTKITDITAAAGRATGSFYDHFASKEELLQALLSDMHGQAGAAMGAEGHPDHDLTDRAQLRAHIAVAWQVFRDHLPVMVALYQSSIATDLGTSEAWHRLVGDTAMLRDHLDFLAKRGHRLPGDPQLVAGAMGAMLAMFGYAVLTSGEQGPQVSDDAIVDMLTDLLLHGLAGPTAA</sequence>
<dbReference type="PROSITE" id="PS50977">
    <property type="entry name" value="HTH_TETR_2"/>
    <property type="match status" value="1"/>
</dbReference>
<dbReference type="SUPFAM" id="SSF48498">
    <property type="entry name" value="Tetracyclin repressor-like, C-terminal domain"/>
    <property type="match status" value="1"/>
</dbReference>
<evidence type="ECO:0000313" key="6">
    <source>
        <dbReference type="EMBL" id="MBB5868811.1"/>
    </source>
</evidence>